<dbReference type="EMBL" id="JACIGW010000003">
    <property type="protein sequence ID" value="MBB4349409.1"/>
    <property type="molecule type" value="Genomic_DNA"/>
</dbReference>
<gene>
    <name evidence="2" type="ORF">GGE31_002882</name>
    <name evidence="1" type="ORF">GGE33_003171</name>
    <name evidence="3" type="ORF">GGE35_002823</name>
</gene>
<dbReference type="AlphaFoldDB" id="A0A7W6V0P8"/>
<evidence type="ECO:0000313" key="2">
    <source>
        <dbReference type="EMBL" id="MBB4412369.1"/>
    </source>
</evidence>
<dbReference type="RefSeq" id="WP_183824605.1">
    <property type="nucleotide sequence ID" value="NZ_JACIGW010000003.1"/>
</dbReference>
<dbReference type="Proteomes" id="UP000576087">
    <property type="component" value="Unassembled WGS sequence"/>
</dbReference>
<sequence length="158" mass="17089">MRHLGTLILATAISTVCLPHLAQANGDVVKSLGILECDMDVPIYEAIQSQEDVACQYNADKGGMRTKLVGTITDGLIDKAEIKDGVMRWRVFSASSPMGSLIGTYKSVEAPDDLRLPPYSRVLAKNTLFDVVLEPDVTPQDGLLNFAVGISALRLRAE</sequence>
<evidence type="ECO:0000313" key="4">
    <source>
        <dbReference type="Proteomes" id="UP000520770"/>
    </source>
</evidence>
<protein>
    <recommendedName>
        <fullName evidence="7">DUF992 domain-containing protein</fullName>
    </recommendedName>
</protein>
<dbReference type="EMBL" id="JACIHM010000003">
    <property type="protein sequence ID" value="MBB4447001.1"/>
    <property type="molecule type" value="Genomic_DNA"/>
</dbReference>
<organism evidence="3 6">
    <name type="scientific">Aliirhizobium cellulosilyticum</name>
    <dbReference type="NCBI Taxonomy" id="393664"/>
    <lineage>
        <taxon>Bacteria</taxon>
        <taxon>Pseudomonadati</taxon>
        <taxon>Pseudomonadota</taxon>
        <taxon>Alphaproteobacteria</taxon>
        <taxon>Hyphomicrobiales</taxon>
        <taxon>Rhizobiaceae</taxon>
        <taxon>Aliirhizobium</taxon>
    </lineage>
</organism>
<evidence type="ECO:0000313" key="6">
    <source>
        <dbReference type="Proteomes" id="UP000576087"/>
    </source>
</evidence>
<evidence type="ECO:0000313" key="1">
    <source>
        <dbReference type="EMBL" id="MBB4349409.1"/>
    </source>
</evidence>
<reference evidence="4 5" key="1">
    <citation type="submission" date="2020-08" db="EMBL/GenBank/DDBJ databases">
        <title>Genomic Encyclopedia of Type Strains, Phase IV (KMG-V): Genome sequencing to study the core and pangenomes of soil and plant-associated prokaryotes.</title>
        <authorList>
            <person name="Whitman W."/>
        </authorList>
    </citation>
    <scope>NUCLEOTIDE SEQUENCE [LARGE SCALE GENOMIC DNA]</scope>
    <source>
        <strain evidence="2 5">SEMIA 444</strain>
        <strain evidence="1 4">SEMIA 448</strain>
        <strain evidence="3 6">SEMIA 452</strain>
    </source>
</reference>
<dbReference type="Pfam" id="PF06186">
    <property type="entry name" value="DUF992"/>
    <property type="match status" value="1"/>
</dbReference>
<dbReference type="Proteomes" id="UP000524535">
    <property type="component" value="Unassembled WGS sequence"/>
</dbReference>
<proteinExistence type="predicted"/>
<keyword evidence="5" id="KW-1185">Reference proteome</keyword>
<evidence type="ECO:0008006" key="7">
    <source>
        <dbReference type="Google" id="ProtNLM"/>
    </source>
</evidence>
<evidence type="ECO:0000313" key="3">
    <source>
        <dbReference type="EMBL" id="MBB4447001.1"/>
    </source>
</evidence>
<evidence type="ECO:0000313" key="5">
    <source>
        <dbReference type="Proteomes" id="UP000524535"/>
    </source>
</evidence>
<accession>A0A7W6V0P8</accession>
<dbReference type="InterPro" id="IPR009333">
    <property type="entry name" value="DUF992"/>
</dbReference>
<comment type="caution">
    <text evidence="3">The sequence shown here is derived from an EMBL/GenBank/DDBJ whole genome shotgun (WGS) entry which is preliminary data.</text>
</comment>
<dbReference type="EMBL" id="JACIGY010000003">
    <property type="protein sequence ID" value="MBB4412369.1"/>
    <property type="molecule type" value="Genomic_DNA"/>
</dbReference>
<name>A0A7W6V0P8_9HYPH</name>
<dbReference type="Proteomes" id="UP000520770">
    <property type="component" value="Unassembled WGS sequence"/>
</dbReference>